<evidence type="ECO:0000256" key="2">
    <source>
        <dbReference type="ARBA" id="ARBA00022692"/>
    </source>
</evidence>
<reference evidence="7 8" key="1">
    <citation type="journal article" date="2017" name="Int. J. Syst. Evol. Microbiol.">
        <title>Pseudokineococcus basanitobsidens sp. nov., isolated from volcanic rock.</title>
        <authorList>
            <person name="Lee D.W."/>
            <person name="Park M.Y."/>
            <person name="Kim J.J."/>
            <person name="Kim B.S."/>
        </authorList>
    </citation>
    <scope>NUCLEOTIDE SEQUENCE [LARGE SCALE GENOMIC DNA]</scope>
    <source>
        <strain evidence="7 8">DSM 103726</strain>
    </source>
</reference>
<evidence type="ECO:0000256" key="1">
    <source>
        <dbReference type="ARBA" id="ARBA00004141"/>
    </source>
</evidence>
<dbReference type="InterPro" id="IPR002524">
    <property type="entry name" value="Cation_efflux"/>
</dbReference>
<feature type="transmembrane region" description="Helical" evidence="5">
    <location>
        <begin position="37"/>
        <end position="55"/>
    </location>
</feature>
<evidence type="ECO:0000313" key="7">
    <source>
        <dbReference type="EMBL" id="MEJ5945636.1"/>
    </source>
</evidence>
<evidence type="ECO:0000313" key="8">
    <source>
        <dbReference type="Proteomes" id="UP001387100"/>
    </source>
</evidence>
<keyword evidence="2 5" id="KW-0812">Transmembrane</keyword>
<proteinExistence type="predicted"/>
<evidence type="ECO:0000256" key="3">
    <source>
        <dbReference type="ARBA" id="ARBA00022989"/>
    </source>
</evidence>
<dbReference type="InterPro" id="IPR050681">
    <property type="entry name" value="CDF/SLC30A"/>
</dbReference>
<dbReference type="RefSeq" id="WP_339575020.1">
    <property type="nucleotide sequence ID" value="NZ_JBBIAA010000009.1"/>
</dbReference>
<keyword evidence="4 5" id="KW-0472">Membrane</keyword>
<protein>
    <submittedName>
        <fullName evidence="7">Cation diffusion facilitator family transporter</fullName>
    </submittedName>
</protein>
<keyword evidence="8" id="KW-1185">Reference proteome</keyword>
<feature type="transmembrane region" description="Helical" evidence="5">
    <location>
        <begin position="67"/>
        <end position="86"/>
    </location>
</feature>
<evidence type="ECO:0000259" key="6">
    <source>
        <dbReference type="Pfam" id="PF01545"/>
    </source>
</evidence>
<dbReference type="PANTHER" id="PTHR11562">
    <property type="entry name" value="CATION EFFLUX PROTEIN/ ZINC TRANSPORTER"/>
    <property type="match status" value="1"/>
</dbReference>
<name>A0ABU8RKR1_9ACTN</name>
<gene>
    <name evidence="7" type="ORF">WDZ17_10065</name>
</gene>
<organism evidence="7 8">
    <name type="scientific">Pseudokineococcus basanitobsidens</name>
    <dbReference type="NCBI Taxonomy" id="1926649"/>
    <lineage>
        <taxon>Bacteria</taxon>
        <taxon>Bacillati</taxon>
        <taxon>Actinomycetota</taxon>
        <taxon>Actinomycetes</taxon>
        <taxon>Kineosporiales</taxon>
        <taxon>Kineosporiaceae</taxon>
        <taxon>Pseudokineococcus</taxon>
    </lineage>
</organism>
<dbReference type="InterPro" id="IPR058533">
    <property type="entry name" value="Cation_efflux_TM"/>
</dbReference>
<sequence length="138" mass="14039">MVVLASTSTVMVVEVIGALVSGSLALAADAGHMLTDVAGLAIALVAATLALRPATARRTWGYRRAEVLGASVQASVLLAVGILVLVEGVRRLVDPPPVQATAVVVFGAVGLAVNVVGPCTAGRRRWGWSWRSTPSAAS</sequence>
<dbReference type="EMBL" id="JBBIAA010000009">
    <property type="protein sequence ID" value="MEJ5945636.1"/>
    <property type="molecule type" value="Genomic_DNA"/>
</dbReference>
<dbReference type="PANTHER" id="PTHR11562:SF17">
    <property type="entry name" value="RE54080P-RELATED"/>
    <property type="match status" value="1"/>
</dbReference>
<dbReference type="Proteomes" id="UP001387100">
    <property type="component" value="Unassembled WGS sequence"/>
</dbReference>
<dbReference type="Pfam" id="PF01545">
    <property type="entry name" value="Cation_efflux"/>
    <property type="match status" value="1"/>
</dbReference>
<evidence type="ECO:0000256" key="4">
    <source>
        <dbReference type="ARBA" id="ARBA00023136"/>
    </source>
</evidence>
<dbReference type="Gene3D" id="1.20.1510.10">
    <property type="entry name" value="Cation efflux protein transmembrane domain"/>
    <property type="match status" value="1"/>
</dbReference>
<comment type="subcellular location">
    <subcellularLocation>
        <location evidence="1">Membrane</location>
        <topology evidence="1">Multi-pass membrane protein</topology>
    </subcellularLocation>
</comment>
<dbReference type="NCBIfam" id="TIGR01297">
    <property type="entry name" value="CDF"/>
    <property type="match status" value="1"/>
</dbReference>
<dbReference type="SUPFAM" id="SSF161111">
    <property type="entry name" value="Cation efflux protein transmembrane domain-like"/>
    <property type="match status" value="1"/>
</dbReference>
<accession>A0ABU8RKR1</accession>
<keyword evidence="3 5" id="KW-1133">Transmembrane helix</keyword>
<feature type="domain" description="Cation efflux protein transmembrane" evidence="6">
    <location>
        <begin position="2"/>
        <end position="116"/>
    </location>
</feature>
<feature type="transmembrane region" description="Helical" evidence="5">
    <location>
        <begin position="98"/>
        <end position="121"/>
    </location>
</feature>
<dbReference type="InterPro" id="IPR027469">
    <property type="entry name" value="Cation_efflux_TMD_sf"/>
</dbReference>
<evidence type="ECO:0000256" key="5">
    <source>
        <dbReference type="SAM" id="Phobius"/>
    </source>
</evidence>
<comment type="caution">
    <text evidence="7">The sequence shown here is derived from an EMBL/GenBank/DDBJ whole genome shotgun (WGS) entry which is preliminary data.</text>
</comment>